<dbReference type="PANTHER" id="PTHR43161:SF23">
    <property type="entry name" value="(R,R)-BUTANEDIOL DEHYDROGENASE-RELATED"/>
    <property type="match status" value="1"/>
</dbReference>
<comment type="caution">
    <text evidence="10">The sequence shown here is derived from an EMBL/GenBank/DDBJ whole genome shotgun (WGS) entry which is preliminary data.</text>
</comment>
<dbReference type="Gene3D" id="3.90.180.10">
    <property type="entry name" value="Medium-chain alcohol dehydrogenases, catalytic domain"/>
    <property type="match status" value="1"/>
</dbReference>
<dbReference type="FunFam" id="3.40.50.720:FF:000068">
    <property type="entry name" value="Sorbitol dehydrogenase"/>
    <property type="match status" value="1"/>
</dbReference>
<evidence type="ECO:0000313" key="12">
    <source>
        <dbReference type="Proteomes" id="UP000663860"/>
    </source>
</evidence>
<keyword evidence="3" id="KW-0479">Metal-binding</keyword>
<dbReference type="EMBL" id="CAJOBB010001619">
    <property type="protein sequence ID" value="CAF3881351.1"/>
    <property type="molecule type" value="Genomic_DNA"/>
</dbReference>
<keyword evidence="4" id="KW-0862">Zinc</keyword>
<dbReference type="Pfam" id="PF00107">
    <property type="entry name" value="ADH_zinc_N"/>
    <property type="match status" value="1"/>
</dbReference>
<sequence>MNTETMKAARYYGAKDLRVEETPIPSVNKKQIKIEVKYSGICGSDLHEYCSGPIVIPLNKPYPLTGHCGCTTLGHEFSGVVVQVGDDLNPDNIKIGDRVVVEPMFRNPDSFFTKRGEFNLSEPGGGLGVTANGGFAKYVVAEDYMVHKIPDSITFEQGALVEPAAVAVYAVKNSGLQLGETCVIFGAGPIGLLCLLAAKAVGAARTIVVDIAEKRLDKARELGATLVIDGKEENIAQKIKSYTDGLGVNVYFDAAGVQSTFTTGIASLRKGGKAVLVAVFEKPVTLNATELVFRQITIQGTLGYRHIFPEVIRLIESKQMDVERIITKKIKLDDIVKDGFEALLSNPSEIKILIDIDAN</sequence>
<evidence type="ECO:0000256" key="7">
    <source>
        <dbReference type="ARBA" id="ARBA00026132"/>
    </source>
</evidence>
<comment type="similarity">
    <text evidence="2">Belongs to the zinc-containing alcohol dehydrogenase family.</text>
</comment>
<feature type="domain" description="Enoyl reductase (ER)" evidence="9">
    <location>
        <begin position="13"/>
        <end position="354"/>
    </location>
</feature>
<accession>A0A814MWR6</accession>
<keyword evidence="5" id="KW-0560">Oxidoreductase</keyword>
<dbReference type="CDD" id="cd08233">
    <property type="entry name" value="butanediol_DH_like"/>
    <property type="match status" value="1"/>
</dbReference>
<name>A0A814MWR6_9BILA</name>
<dbReference type="SMART" id="SM00829">
    <property type="entry name" value="PKS_ER"/>
    <property type="match status" value="1"/>
</dbReference>
<dbReference type="PANTHER" id="PTHR43161">
    <property type="entry name" value="SORBITOL DEHYDROGENASE"/>
    <property type="match status" value="1"/>
</dbReference>
<evidence type="ECO:0000256" key="6">
    <source>
        <dbReference type="ARBA" id="ARBA00023027"/>
    </source>
</evidence>
<dbReference type="SUPFAM" id="SSF50129">
    <property type="entry name" value="GroES-like"/>
    <property type="match status" value="1"/>
</dbReference>
<evidence type="ECO:0000256" key="5">
    <source>
        <dbReference type="ARBA" id="ARBA00023002"/>
    </source>
</evidence>
<evidence type="ECO:0000313" key="11">
    <source>
        <dbReference type="EMBL" id="CAF3881351.1"/>
    </source>
</evidence>
<evidence type="ECO:0000259" key="9">
    <source>
        <dbReference type="SMART" id="SM00829"/>
    </source>
</evidence>
<evidence type="ECO:0000313" key="10">
    <source>
        <dbReference type="EMBL" id="CAF1084434.1"/>
    </source>
</evidence>
<dbReference type="AlphaFoldDB" id="A0A814MWR6"/>
<evidence type="ECO:0000256" key="1">
    <source>
        <dbReference type="ARBA" id="ARBA00001947"/>
    </source>
</evidence>
<evidence type="ECO:0000256" key="8">
    <source>
        <dbReference type="ARBA" id="ARBA00032485"/>
    </source>
</evidence>
<evidence type="ECO:0000256" key="4">
    <source>
        <dbReference type="ARBA" id="ARBA00022833"/>
    </source>
</evidence>
<dbReference type="Pfam" id="PF08240">
    <property type="entry name" value="ADH_N"/>
    <property type="match status" value="1"/>
</dbReference>
<dbReference type="GO" id="GO:0000721">
    <property type="term" value="F:(R,R)-butanediol dehydrogenase activity"/>
    <property type="evidence" value="ECO:0007669"/>
    <property type="project" value="TreeGrafter"/>
</dbReference>
<dbReference type="GO" id="GO:0005737">
    <property type="term" value="C:cytoplasm"/>
    <property type="evidence" value="ECO:0007669"/>
    <property type="project" value="TreeGrafter"/>
</dbReference>
<evidence type="ECO:0000256" key="3">
    <source>
        <dbReference type="ARBA" id="ARBA00022723"/>
    </source>
</evidence>
<dbReference type="SUPFAM" id="SSF51735">
    <property type="entry name" value="NAD(P)-binding Rossmann-fold domains"/>
    <property type="match status" value="1"/>
</dbReference>
<comment type="cofactor">
    <cofactor evidence="1">
        <name>Zn(2+)</name>
        <dbReference type="ChEBI" id="CHEBI:29105"/>
    </cofactor>
</comment>
<dbReference type="InterPro" id="IPR013149">
    <property type="entry name" value="ADH-like_C"/>
</dbReference>
<gene>
    <name evidence="10" type="ORF">IZO911_LOCUS22144</name>
    <name evidence="11" type="ORF">KXQ929_LOCUS21772</name>
</gene>
<dbReference type="GO" id="GO:0046872">
    <property type="term" value="F:metal ion binding"/>
    <property type="evidence" value="ECO:0007669"/>
    <property type="project" value="UniProtKB-KW"/>
</dbReference>
<dbReference type="InterPro" id="IPR011032">
    <property type="entry name" value="GroES-like_sf"/>
</dbReference>
<dbReference type="GO" id="GO:0034079">
    <property type="term" value="P:butanediol biosynthetic process"/>
    <property type="evidence" value="ECO:0007669"/>
    <property type="project" value="TreeGrafter"/>
</dbReference>
<dbReference type="Proteomes" id="UP000663868">
    <property type="component" value="Unassembled WGS sequence"/>
</dbReference>
<organism evidence="10 12">
    <name type="scientific">Adineta steineri</name>
    <dbReference type="NCBI Taxonomy" id="433720"/>
    <lineage>
        <taxon>Eukaryota</taxon>
        <taxon>Metazoa</taxon>
        <taxon>Spiralia</taxon>
        <taxon>Gnathifera</taxon>
        <taxon>Rotifera</taxon>
        <taxon>Eurotatoria</taxon>
        <taxon>Bdelloidea</taxon>
        <taxon>Adinetida</taxon>
        <taxon>Adinetidae</taxon>
        <taxon>Adineta</taxon>
    </lineage>
</organism>
<dbReference type="Proteomes" id="UP000663860">
    <property type="component" value="Unassembled WGS sequence"/>
</dbReference>
<proteinExistence type="inferred from homology"/>
<dbReference type="EMBL" id="CAJNOE010000244">
    <property type="protein sequence ID" value="CAF1084434.1"/>
    <property type="molecule type" value="Genomic_DNA"/>
</dbReference>
<reference evidence="10" key="1">
    <citation type="submission" date="2021-02" db="EMBL/GenBank/DDBJ databases">
        <authorList>
            <person name="Nowell W R."/>
        </authorList>
    </citation>
    <scope>NUCLEOTIDE SEQUENCE</scope>
</reference>
<dbReference type="InterPro" id="IPR013154">
    <property type="entry name" value="ADH-like_N"/>
</dbReference>
<dbReference type="InterPro" id="IPR036291">
    <property type="entry name" value="NAD(P)-bd_dom_sf"/>
</dbReference>
<dbReference type="InterPro" id="IPR020843">
    <property type="entry name" value="ER"/>
</dbReference>
<protein>
    <recommendedName>
        <fullName evidence="7">Sorbitol dehydrogenase</fullName>
    </recommendedName>
    <alternativeName>
        <fullName evidence="8">Polyol dehydrogenase</fullName>
    </alternativeName>
</protein>
<keyword evidence="6" id="KW-0520">NAD</keyword>
<evidence type="ECO:0000256" key="2">
    <source>
        <dbReference type="ARBA" id="ARBA00008072"/>
    </source>
</evidence>
<dbReference type="Gene3D" id="3.40.50.720">
    <property type="entry name" value="NAD(P)-binding Rossmann-like Domain"/>
    <property type="match status" value="1"/>
</dbReference>